<dbReference type="STRING" id="6265.A0A0B2UUT8"/>
<proteinExistence type="predicted"/>
<gene>
    <name evidence="1" type="ORF">Tcan_01990</name>
</gene>
<dbReference type="EMBL" id="JPKZ01003190">
    <property type="protein sequence ID" value="KHN72822.1"/>
    <property type="molecule type" value="Genomic_DNA"/>
</dbReference>
<evidence type="ECO:0000313" key="2">
    <source>
        <dbReference type="Proteomes" id="UP000031036"/>
    </source>
</evidence>
<organism evidence="1 2">
    <name type="scientific">Toxocara canis</name>
    <name type="common">Canine roundworm</name>
    <dbReference type="NCBI Taxonomy" id="6265"/>
    <lineage>
        <taxon>Eukaryota</taxon>
        <taxon>Metazoa</taxon>
        <taxon>Ecdysozoa</taxon>
        <taxon>Nematoda</taxon>
        <taxon>Chromadorea</taxon>
        <taxon>Rhabditida</taxon>
        <taxon>Spirurina</taxon>
        <taxon>Ascaridomorpha</taxon>
        <taxon>Ascaridoidea</taxon>
        <taxon>Toxocaridae</taxon>
        <taxon>Toxocara</taxon>
    </lineage>
</organism>
<dbReference type="AlphaFoldDB" id="A0A0B2UUT8"/>
<keyword evidence="2" id="KW-1185">Reference proteome</keyword>
<comment type="caution">
    <text evidence="1">The sequence shown here is derived from an EMBL/GenBank/DDBJ whole genome shotgun (WGS) entry which is preliminary data.</text>
</comment>
<accession>A0A0B2UUT8</accession>
<reference evidence="1 2" key="1">
    <citation type="submission" date="2014-11" db="EMBL/GenBank/DDBJ databases">
        <title>Genetic blueprint of the zoonotic pathogen Toxocara canis.</title>
        <authorList>
            <person name="Zhu X.-Q."/>
            <person name="Korhonen P.K."/>
            <person name="Cai H."/>
            <person name="Young N.D."/>
            <person name="Nejsum P."/>
            <person name="von Samson-Himmelstjerna G."/>
            <person name="Boag P.R."/>
            <person name="Tan P."/>
            <person name="Li Q."/>
            <person name="Min J."/>
            <person name="Yang Y."/>
            <person name="Wang X."/>
            <person name="Fang X."/>
            <person name="Hall R.S."/>
            <person name="Hofmann A."/>
            <person name="Sternberg P.W."/>
            <person name="Jex A.R."/>
            <person name="Gasser R.B."/>
        </authorList>
    </citation>
    <scope>NUCLEOTIDE SEQUENCE [LARGE SCALE GENOMIC DNA]</scope>
    <source>
        <strain evidence="1">PN_DK_2014</strain>
    </source>
</reference>
<sequence length="155" mass="17438">MNKKVANKGHHRERVRQVLKDLRHRSTAAGVDDDIRTLERVLGDPIFRQLSQKAEVAGPSVQKLRHPKTLLSTTNRGDERIETVRKALLPKLQPLVGQNQKLLFVDVNVRDVRPIVIETNEENRRLLIVAPTDIKSSEAIAVNVELRASPTSPPV</sequence>
<evidence type="ECO:0000313" key="1">
    <source>
        <dbReference type="EMBL" id="KHN72822.1"/>
    </source>
</evidence>
<dbReference type="Proteomes" id="UP000031036">
    <property type="component" value="Unassembled WGS sequence"/>
</dbReference>
<name>A0A0B2UUT8_TOXCA</name>
<dbReference type="OrthoDB" id="5877575at2759"/>
<protein>
    <submittedName>
        <fullName evidence="1">Uncharacterized protein</fullName>
    </submittedName>
</protein>